<evidence type="ECO:0000313" key="2">
    <source>
        <dbReference type="Proteomes" id="UP001151133"/>
    </source>
</evidence>
<sequence>MFIKENETEILERLTKRKSEIKNLEKLPILDKFYLSFLSKYESIEITPDIDIFGYEMALKENRNLETNFPNIFNKLWMIGRTGQGDEWFISRENGRLLFYDHNQGEYSNIEQFVSLNISFLEFLQIAFLYQELENSLDEQEEITKKERVHFTDVINSIQSNLYELYPLKYW</sequence>
<organism evidence="1 2">
    <name type="scientific">Flavobacterium frigoritolerans</name>
    <dbReference type="NCBI Taxonomy" id="2987686"/>
    <lineage>
        <taxon>Bacteria</taxon>
        <taxon>Pseudomonadati</taxon>
        <taxon>Bacteroidota</taxon>
        <taxon>Flavobacteriia</taxon>
        <taxon>Flavobacteriales</taxon>
        <taxon>Flavobacteriaceae</taxon>
        <taxon>Flavobacterium</taxon>
    </lineage>
</organism>
<dbReference type="EMBL" id="JAOZEV010000014">
    <property type="protein sequence ID" value="MCV9933856.1"/>
    <property type="molecule type" value="Genomic_DNA"/>
</dbReference>
<comment type="caution">
    <text evidence="1">The sequence shown here is derived from an EMBL/GenBank/DDBJ whole genome shotgun (WGS) entry which is preliminary data.</text>
</comment>
<evidence type="ECO:0008006" key="3">
    <source>
        <dbReference type="Google" id="ProtNLM"/>
    </source>
</evidence>
<dbReference type="AlphaFoldDB" id="A0A9X3C926"/>
<name>A0A9X3C926_9FLAO</name>
<accession>A0A9X3C926</accession>
<proteinExistence type="predicted"/>
<dbReference type="Proteomes" id="UP001151133">
    <property type="component" value="Unassembled WGS sequence"/>
</dbReference>
<protein>
    <recommendedName>
        <fullName evidence="3">SMI1/KNR4 family protein</fullName>
    </recommendedName>
</protein>
<dbReference type="RefSeq" id="WP_264288055.1">
    <property type="nucleotide sequence ID" value="NZ_JAOZEV010000014.1"/>
</dbReference>
<reference evidence="1" key="1">
    <citation type="submission" date="2022-10" db="EMBL/GenBank/DDBJ databases">
        <title>Two novel species of Flavobacterium.</title>
        <authorList>
            <person name="Liu Q."/>
            <person name="Xin Y.-H."/>
        </authorList>
    </citation>
    <scope>NUCLEOTIDE SEQUENCE</scope>
    <source>
        <strain evidence="1">LS1R47</strain>
    </source>
</reference>
<evidence type="ECO:0000313" key="1">
    <source>
        <dbReference type="EMBL" id="MCV9933856.1"/>
    </source>
</evidence>
<keyword evidence="2" id="KW-1185">Reference proteome</keyword>
<gene>
    <name evidence="1" type="ORF">OIU80_16350</name>
</gene>